<sequence length="124" mass="14125">MYTSCIIGVVALYTKQWQSPFLNVIDIMHYPSLLFSFTSMYVFFVQCVYHLPIWQSVPHPPSPNATTNTQARIERKPPDGCDPRLSTVTNLVLNLPRRLPRASDCADISAICERTRICPTLPRD</sequence>
<gene>
    <name evidence="2" type="ORF">K504DRAFT_255025</name>
</gene>
<feature type="transmembrane region" description="Helical" evidence="1">
    <location>
        <begin position="27"/>
        <end position="49"/>
    </location>
</feature>
<keyword evidence="1" id="KW-1133">Transmembrane helix</keyword>
<reference evidence="2" key="1">
    <citation type="journal article" date="2020" name="Stud. Mycol.">
        <title>101 Dothideomycetes genomes: a test case for predicting lifestyles and emergence of pathogens.</title>
        <authorList>
            <person name="Haridas S."/>
            <person name="Albert R."/>
            <person name="Binder M."/>
            <person name="Bloem J."/>
            <person name="Labutti K."/>
            <person name="Salamov A."/>
            <person name="Andreopoulos B."/>
            <person name="Baker S."/>
            <person name="Barry K."/>
            <person name="Bills G."/>
            <person name="Bluhm B."/>
            <person name="Cannon C."/>
            <person name="Castanera R."/>
            <person name="Culley D."/>
            <person name="Daum C."/>
            <person name="Ezra D."/>
            <person name="Gonzalez J."/>
            <person name="Henrissat B."/>
            <person name="Kuo A."/>
            <person name="Liang C."/>
            <person name="Lipzen A."/>
            <person name="Lutzoni F."/>
            <person name="Magnuson J."/>
            <person name="Mondo S."/>
            <person name="Nolan M."/>
            <person name="Ohm R."/>
            <person name="Pangilinan J."/>
            <person name="Park H.-J."/>
            <person name="Ramirez L."/>
            <person name="Alfaro M."/>
            <person name="Sun H."/>
            <person name="Tritt A."/>
            <person name="Yoshinaga Y."/>
            <person name="Zwiers L.-H."/>
            <person name="Turgeon B."/>
            <person name="Goodwin S."/>
            <person name="Spatafora J."/>
            <person name="Crous P."/>
            <person name="Grigoriev I."/>
        </authorList>
    </citation>
    <scope>NUCLEOTIDE SEQUENCE</scope>
    <source>
        <strain evidence="2">CBS 279.74</strain>
    </source>
</reference>
<dbReference type="Proteomes" id="UP000799428">
    <property type="component" value="Unassembled WGS sequence"/>
</dbReference>
<evidence type="ECO:0000313" key="2">
    <source>
        <dbReference type="EMBL" id="KAF2710240.1"/>
    </source>
</evidence>
<accession>A0A6G1KBU0</accession>
<keyword evidence="1" id="KW-0472">Membrane</keyword>
<name>A0A6G1KBU0_9PLEO</name>
<dbReference type="EMBL" id="MU005769">
    <property type="protein sequence ID" value="KAF2710240.1"/>
    <property type="molecule type" value="Genomic_DNA"/>
</dbReference>
<dbReference type="AlphaFoldDB" id="A0A6G1KBU0"/>
<evidence type="ECO:0000313" key="3">
    <source>
        <dbReference type="Proteomes" id="UP000799428"/>
    </source>
</evidence>
<keyword evidence="1" id="KW-0812">Transmembrane</keyword>
<organism evidence="2 3">
    <name type="scientific">Pleomassaria siparia CBS 279.74</name>
    <dbReference type="NCBI Taxonomy" id="1314801"/>
    <lineage>
        <taxon>Eukaryota</taxon>
        <taxon>Fungi</taxon>
        <taxon>Dikarya</taxon>
        <taxon>Ascomycota</taxon>
        <taxon>Pezizomycotina</taxon>
        <taxon>Dothideomycetes</taxon>
        <taxon>Pleosporomycetidae</taxon>
        <taxon>Pleosporales</taxon>
        <taxon>Pleomassariaceae</taxon>
        <taxon>Pleomassaria</taxon>
    </lineage>
</organism>
<proteinExistence type="predicted"/>
<evidence type="ECO:0000256" key="1">
    <source>
        <dbReference type="SAM" id="Phobius"/>
    </source>
</evidence>
<keyword evidence="3" id="KW-1185">Reference proteome</keyword>
<protein>
    <submittedName>
        <fullName evidence="2">Uncharacterized protein</fullName>
    </submittedName>
</protein>